<sequence length="76" mass="8582">MVGVEHPKYQERPLALVVARADSTLTKEDVLSSIGSEFAKWQLPDEVLFVDEIPKSSVGKFSKKDIRAQYKNIYLA</sequence>
<evidence type="ECO:0000313" key="2">
    <source>
        <dbReference type="EMBL" id="SMD09761.1"/>
    </source>
</evidence>
<proteinExistence type="predicted"/>
<dbReference type="SUPFAM" id="SSF56801">
    <property type="entry name" value="Acetyl-CoA synthetase-like"/>
    <property type="match status" value="1"/>
</dbReference>
<dbReference type="InterPro" id="IPR025110">
    <property type="entry name" value="AMP-bd_C"/>
</dbReference>
<dbReference type="EMBL" id="FWXY01000033">
    <property type="protein sequence ID" value="SMD09761.1"/>
    <property type="molecule type" value="Genomic_DNA"/>
</dbReference>
<evidence type="ECO:0000259" key="1">
    <source>
        <dbReference type="Pfam" id="PF13193"/>
    </source>
</evidence>
<dbReference type="Gene3D" id="3.30.300.30">
    <property type="match status" value="1"/>
</dbReference>
<protein>
    <submittedName>
        <fullName evidence="2">Fatty-acyl-CoA synthase</fullName>
    </submittedName>
</protein>
<dbReference type="Proteomes" id="UP000192418">
    <property type="component" value="Unassembled WGS sequence"/>
</dbReference>
<keyword evidence="3" id="KW-1185">Reference proteome</keyword>
<name>A0A1W2EJ51_9BACT</name>
<gene>
    <name evidence="2" type="ORF">SAMN02746065_13312</name>
</gene>
<dbReference type="STRING" id="1121400.SAMN02746065_13312"/>
<dbReference type="InterPro" id="IPR045851">
    <property type="entry name" value="AMP-bd_C_sf"/>
</dbReference>
<feature type="domain" description="AMP-binding enzyme C-terminal" evidence="1">
    <location>
        <begin position="2"/>
        <end position="60"/>
    </location>
</feature>
<organism evidence="2 3">
    <name type="scientific">Desulfocicer vacuolatum DSM 3385</name>
    <dbReference type="NCBI Taxonomy" id="1121400"/>
    <lineage>
        <taxon>Bacteria</taxon>
        <taxon>Pseudomonadati</taxon>
        <taxon>Thermodesulfobacteriota</taxon>
        <taxon>Desulfobacteria</taxon>
        <taxon>Desulfobacterales</taxon>
        <taxon>Desulfobacteraceae</taxon>
        <taxon>Desulfocicer</taxon>
    </lineage>
</organism>
<reference evidence="2 3" key="1">
    <citation type="submission" date="2017-04" db="EMBL/GenBank/DDBJ databases">
        <authorList>
            <person name="Afonso C.L."/>
            <person name="Miller P.J."/>
            <person name="Scott M.A."/>
            <person name="Spackman E."/>
            <person name="Goraichik I."/>
            <person name="Dimitrov K.M."/>
            <person name="Suarez D.L."/>
            <person name="Swayne D.E."/>
        </authorList>
    </citation>
    <scope>NUCLEOTIDE SEQUENCE [LARGE SCALE GENOMIC DNA]</scope>
    <source>
        <strain evidence="2 3">DSM 3385</strain>
    </source>
</reference>
<dbReference type="AlphaFoldDB" id="A0A1W2EJ51"/>
<evidence type="ECO:0000313" key="3">
    <source>
        <dbReference type="Proteomes" id="UP000192418"/>
    </source>
</evidence>
<accession>A0A1W2EJ51</accession>
<dbReference type="Pfam" id="PF13193">
    <property type="entry name" value="AMP-binding_C"/>
    <property type="match status" value="1"/>
</dbReference>